<dbReference type="InterPro" id="IPR024909">
    <property type="entry name" value="Cys-tRNA/MSH_ligase"/>
</dbReference>
<evidence type="ECO:0000256" key="1">
    <source>
        <dbReference type="ARBA" id="ARBA00022598"/>
    </source>
</evidence>
<keyword evidence="1" id="KW-0436">Ligase</keyword>
<dbReference type="AlphaFoldDB" id="A0A9N9ITQ5"/>
<dbReference type="PRINTS" id="PR00983">
    <property type="entry name" value="TRNASYNTHCYS"/>
</dbReference>
<dbReference type="GO" id="GO:0006423">
    <property type="term" value="P:cysteinyl-tRNA aminoacylation"/>
    <property type="evidence" value="ECO:0007669"/>
    <property type="project" value="TreeGrafter"/>
</dbReference>
<dbReference type="PANTHER" id="PTHR10890:SF3">
    <property type="entry name" value="CYSTEINE--TRNA LIGASE, CYTOPLASMIC"/>
    <property type="match status" value="1"/>
</dbReference>
<evidence type="ECO:0000256" key="3">
    <source>
        <dbReference type="ARBA" id="ARBA00022840"/>
    </source>
</evidence>
<dbReference type="InterPro" id="IPR032678">
    <property type="entry name" value="tRNA-synt_1_cat_dom"/>
</dbReference>
<accession>A0A9N9ITQ5</accession>
<protein>
    <submittedName>
        <fullName evidence="5">13_t:CDS:1</fullName>
    </submittedName>
</protein>
<feature type="domain" description="tRNA synthetases class I catalytic" evidence="4">
    <location>
        <begin position="12"/>
        <end position="174"/>
    </location>
</feature>
<keyword evidence="3" id="KW-0067">ATP-binding</keyword>
<comment type="caution">
    <text evidence="5">The sequence shown here is derived from an EMBL/GenBank/DDBJ whole genome shotgun (WGS) entry which is preliminary data.</text>
</comment>
<evidence type="ECO:0000259" key="4">
    <source>
        <dbReference type="Pfam" id="PF01406"/>
    </source>
</evidence>
<evidence type="ECO:0000313" key="6">
    <source>
        <dbReference type="Proteomes" id="UP000789508"/>
    </source>
</evidence>
<sequence>LHKKITKLNLQKGQVVNIYLCGPTVYDYIHIGNLRSVLIFDVLHRLLLHLNIKVNYVQNITDIDDKIIAKARKEKRTEKSISDYYTQSYFDNLALYNILLPTHSPRVTNYIPQVQEFIKNLLEKGTAYQQAGEVFFRVGKSQEYSKLSGQNLEKLKSGQEVVPENKENSKDFAL</sequence>
<dbReference type="OrthoDB" id="2419251at2759"/>
<dbReference type="SUPFAM" id="SSF52374">
    <property type="entry name" value="Nucleotidylyl transferase"/>
    <property type="match status" value="1"/>
</dbReference>
<evidence type="ECO:0000313" key="5">
    <source>
        <dbReference type="EMBL" id="CAG8749433.1"/>
    </source>
</evidence>
<dbReference type="Gene3D" id="3.40.50.620">
    <property type="entry name" value="HUPs"/>
    <property type="match status" value="1"/>
</dbReference>
<evidence type="ECO:0000256" key="2">
    <source>
        <dbReference type="ARBA" id="ARBA00022741"/>
    </source>
</evidence>
<keyword evidence="2" id="KW-0547">Nucleotide-binding</keyword>
<dbReference type="GO" id="GO:0005524">
    <property type="term" value="F:ATP binding"/>
    <property type="evidence" value="ECO:0007669"/>
    <property type="project" value="UniProtKB-KW"/>
</dbReference>
<organism evidence="5 6">
    <name type="scientific">Ambispora leptoticha</name>
    <dbReference type="NCBI Taxonomy" id="144679"/>
    <lineage>
        <taxon>Eukaryota</taxon>
        <taxon>Fungi</taxon>
        <taxon>Fungi incertae sedis</taxon>
        <taxon>Mucoromycota</taxon>
        <taxon>Glomeromycotina</taxon>
        <taxon>Glomeromycetes</taxon>
        <taxon>Archaeosporales</taxon>
        <taxon>Ambisporaceae</taxon>
        <taxon>Ambispora</taxon>
    </lineage>
</organism>
<dbReference type="Pfam" id="PF01406">
    <property type="entry name" value="tRNA-synt_1e"/>
    <property type="match status" value="1"/>
</dbReference>
<dbReference type="GO" id="GO:0005829">
    <property type="term" value="C:cytosol"/>
    <property type="evidence" value="ECO:0007669"/>
    <property type="project" value="TreeGrafter"/>
</dbReference>
<dbReference type="PANTHER" id="PTHR10890">
    <property type="entry name" value="CYSTEINYL-TRNA SYNTHETASE"/>
    <property type="match status" value="1"/>
</dbReference>
<gene>
    <name evidence="5" type="ORF">ALEPTO_LOCUS13242</name>
</gene>
<keyword evidence="6" id="KW-1185">Reference proteome</keyword>
<dbReference type="InterPro" id="IPR014729">
    <property type="entry name" value="Rossmann-like_a/b/a_fold"/>
</dbReference>
<feature type="non-terminal residue" evidence="5">
    <location>
        <position position="1"/>
    </location>
</feature>
<dbReference type="EMBL" id="CAJVPS010039775">
    <property type="protein sequence ID" value="CAG8749433.1"/>
    <property type="molecule type" value="Genomic_DNA"/>
</dbReference>
<dbReference type="Proteomes" id="UP000789508">
    <property type="component" value="Unassembled WGS sequence"/>
</dbReference>
<proteinExistence type="predicted"/>
<name>A0A9N9ITQ5_9GLOM</name>
<reference evidence="5" key="1">
    <citation type="submission" date="2021-06" db="EMBL/GenBank/DDBJ databases">
        <authorList>
            <person name="Kallberg Y."/>
            <person name="Tangrot J."/>
            <person name="Rosling A."/>
        </authorList>
    </citation>
    <scope>NUCLEOTIDE SEQUENCE</scope>
    <source>
        <strain evidence="5">FL130A</strain>
    </source>
</reference>
<dbReference type="GO" id="GO:0004817">
    <property type="term" value="F:cysteine-tRNA ligase activity"/>
    <property type="evidence" value="ECO:0007669"/>
    <property type="project" value="TreeGrafter"/>
</dbReference>